<name>A0A7L3D4L2_PLUSO</name>
<proteinExistence type="predicted"/>
<sequence>RAKVLATTASGFPGFTPQSILRSSLRTTPLATPSASPGRSITPPLRAKEPRISFREENSNAKWTVGVTEDDKALSGPSSERHHGVVEDAWSESRDQPTQFTESNPENDHAEMEESSESIPGDGLEKMDVSKENSNFSARSDQTTLEYQDAK</sequence>
<gene>
    <name evidence="2" type="primary">Ahctf1_1</name>
    <name evidence="2" type="ORF">PLUSOC_R04636</name>
</gene>
<protein>
    <submittedName>
        <fullName evidence="2">ELYS protein</fullName>
    </submittedName>
</protein>
<feature type="compositionally biased region" description="Polar residues" evidence="1">
    <location>
        <begin position="132"/>
        <end position="151"/>
    </location>
</feature>
<evidence type="ECO:0000256" key="1">
    <source>
        <dbReference type="SAM" id="MobiDB-lite"/>
    </source>
</evidence>
<feature type="compositionally biased region" description="Polar residues" evidence="1">
    <location>
        <begin position="23"/>
        <end position="39"/>
    </location>
</feature>
<feature type="non-terminal residue" evidence="2">
    <location>
        <position position="1"/>
    </location>
</feature>
<feature type="compositionally biased region" description="Basic and acidic residues" evidence="1">
    <location>
        <begin position="46"/>
        <end position="59"/>
    </location>
</feature>
<dbReference type="EMBL" id="VZTS01012416">
    <property type="protein sequence ID" value="NXT51028.1"/>
    <property type="molecule type" value="Genomic_DNA"/>
</dbReference>
<dbReference type="PANTHER" id="PTHR21583:SF8">
    <property type="entry name" value="PROTEIN ELYS"/>
    <property type="match status" value="1"/>
</dbReference>
<dbReference type="Proteomes" id="UP000519225">
    <property type="component" value="Unassembled WGS sequence"/>
</dbReference>
<dbReference type="InterPro" id="IPR052620">
    <property type="entry name" value="ELYS/MEL-28_NucAsmblyFactor"/>
</dbReference>
<reference evidence="2 3" key="1">
    <citation type="submission" date="2019-09" db="EMBL/GenBank/DDBJ databases">
        <title>Bird 10,000 Genomes (B10K) Project - Family phase.</title>
        <authorList>
            <person name="Zhang G."/>
        </authorList>
    </citation>
    <scope>NUCLEOTIDE SEQUENCE [LARGE SCALE GENOMIC DNA]</scope>
    <source>
        <strain evidence="2">B10K-DU-012-14</strain>
        <tissue evidence="2">Blood</tissue>
    </source>
</reference>
<organism evidence="2 3">
    <name type="scientific">Pluvianellus socialis</name>
    <name type="common">Magellanic plover</name>
    <dbReference type="NCBI Taxonomy" id="227228"/>
    <lineage>
        <taxon>Eukaryota</taxon>
        <taxon>Metazoa</taxon>
        <taxon>Chordata</taxon>
        <taxon>Craniata</taxon>
        <taxon>Vertebrata</taxon>
        <taxon>Euteleostomi</taxon>
        <taxon>Archelosauria</taxon>
        <taxon>Archosauria</taxon>
        <taxon>Dinosauria</taxon>
        <taxon>Saurischia</taxon>
        <taxon>Theropoda</taxon>
        <taxon>Coelurosauria</taxon>
        <taxon>Aves</taxon>
        <taxon>Neognathae</taxon>
        <taxon>Neoaves</taxon>
        <taxon>Charadriiformes</taxon>
        <taxon>Charadriidae</taxon>
        <taxon>Pluvianellus</taxon>
    </lineage>
</organism>
<feature type="non-terminal residue" evidence="2">
    <location>
        <position position="151"/>
    </location>
</feature>
<dbReference type="PANTHER" id="PTHR21583">
    <property type="entry name" value="ELYS PROTEIN"/>
    <property type="match status" value="1"/>
</dbReference>
<dbReference type="AlphaFoldDB" id="A0A7L3D4L2"/>
<keyword evidence="3" id="KW-1185">Reference proteome</keyword>
<feature type="region of interest" description="Disordered" evidence="1">
    <location>
        <begin position="23"/>
        <end position="151"/>
    </location>
</feature>
<feature type="compositionally biased region" description="Basic and acidic residues" evidence="1">
    <location>
        <begin position="69"/>
        <end position="95"/>
    </location>
</feature>
<comment type="caution">
    <text evidence="2">The sequence shown here is derived from an EMBL/GenBank/DDBJ whole genome shotgun (WGS) entry which is preliminary data.</text>
</comment>
<evidence type="ECO:0000313" key="3">
    <source>
        <dbReference type="Proteomes" id="UP000519225"/>
    </source>
</evidence>
<evidence type="ECO:0000313" key="2">
    <source>
        <dbReference type="EMBL" id="NXT51028.1"/>
    </source>
</evidence>
<accession>A0A7L3D4L2</accession>